<feature type="domain" description="CAAX prenyl protease 2/Lysostaphin resistance protein A-like" evidence="2">
    <location>
        <begin position="103"/>
        <end position="193"/>
    </location>
</feature>
<dbReference type="AlphaFoldDB" id="A0A097QS93"/>
<sequence length="207" mass="22258">MIEFAVAFALWLLILSASGAVATLVAGRWAKKAGFAMQLTMFFLSLAVIELMGGPGKFGLGVSFRYVPQAVVLGFGASLIINLLEGNPSVPMEEFMPEGVERLVLLLILAPLGEEVFTRGLIEGYLLSHDHFWSAILFSALLFALPHWRAYEGSKKRKIVAVGGAFVLGSLAGYLLALGGILPAIVLHSSANLAGLIVLRFREKNEN</sequence>
<reference evidence="3 4" key="1">
    <citation type="journal article" date="2015" name="Int. J. Syst. Evol. Microbiol.">
        <title>Thermococcus eurythermalis sp. nov., a conditional piezophilic hyperthermophilic archaeon with a wide temperature range isolated from an oil-immersed chimney in the Guaymas Basin.</title>
        <authorList>
            <person name="Zhao W."/>
            <person name="Zeng X."/>
            <person name="Xiao X."/>
        </authorList>
    </citation>
    <scope>NUCLEOTIDE SEQUENCE [LARGE SCALE GENOMIC DNA]</scope>
    <source>
        <strain evidence="3 4">A501</strain>
    </source>
</reference>
<name>A0A097QS93_9EURY</name>
<dbReference type="GO" id="GO:0004175">
    <property type="term" value="F:endopeptidase activity"/>
    <property type="evidence" value="ECO:0007669"/>
    <property type="project" value="UniProtKB-ARBA"/>
</dbReference>
<organism evidence="3 4">
    <name type="scientific">Thermococcus eurythermalis</name>
    <dbReference type="NCBI Taxonomy" id="1505907"/>
    <lineage>
        <taxon>Archaea</taxon>
        <taxon>Methanobacteriati</taxon>
        <taxon>Methanobacteriota</taxon>
        <taxon>Thermococci</taxon>
        <taxon>Thermococcales</taxon>
        <taxon>Thermococcaceae</taxon>
        <taxon>Thermococcus</taxon>
    </lineage>
</organism>
<feature type="transmembrane region" description="Helical" evidence="1">
    <location>
        <begin position="35"/>
        <end position="54"/>
    </location>
</feature>
<dbReference type="RefSeq" id="WP_050002324.1">
    <property type="nucleotide sequence ID" value="NZ_CP008887.1"/>
</dbReference>
<protein>
    <submittedName>
        <fullName evidence="3">CAAX protease</fullName>
    </submittedName>
</protein>
<dbReference type="GO" id="GO:0080120">
    <property type="term" value="P:CAAX-box protein maturation"/>
    <property type="evidence" value="ECO:0007669"/>
    <property type="project" value="UniProtKB-ARBA"/>
</dbReference>
<dbReference type="Pfam" id="PF02517">
    <property type="entry name" value="Rce1-like"/>
    <property type="match status" value="1"/>
</dbReference>
<keyword evidence="3" id="KW-0645">Protease</keyword>
<keyword evidence="1" id="KW-0472">Membrane</keyword>
<dbReference type="EMBL" id="CP008887">
    <property type="protein sequence ID" value="AIU69343.1"/>
    <property type="molecule type" value="Genomic_DNA"/>
</dbReference>
<dbReference type="OrthoDB" id="99367at2157"/>
<evidence type="ECO:0000313" key="4">
    <source>
        <dbReference type="Proteomes" id="UP000029980"/>
    </source>
</evidence>
<dbReference type="GeneID" id="25152347"/>
<accession>A0A097QS93</accession>
<proteinExistence type="predicted"/>
<keyword evidence="4" id="KW-1185">Reference proteome</keyword>
<dbReference type="KEGG" id="teu:TEU_02725"/>
<feature type="transmembrane region" description="Helical" evidence="1">
    <location>
        <begin position="66"/>
        <end position="84"/>
    </location>
</feature>
<keyword evidence="3" id="KW-0378">Hydrolase</keyword>
<keyword evidence="1" id="KW-1133">Transmembrane helix</keyword>
<gene>
    <name evidence="3" type="ORF">TEU_02725</name>
</gene>
<dbReference type="STRING" id="1505907.TEU_02725"/>
<evidence type="ECO:0000256" key="1">
    <source>
        <dbReference type="SAM" id="Phobius"/>
    </source>
</evidence>
<dbReference type="Proteomes" id="UP000029980">
    <property type="component" value="Chromosome"/>
</dbReference>
<keyword evidence="1" id="KW-0812">Transmembrane</keyword>
<dbReference type="HOGENOM" id="CLU_113186_0_0_2"/>
<evidence type="ECO:0000313" key="3">
    <source>
        <dbReference type="EMBL" id="AIU69343.1"/>
    </source>
</evidence>
<feature type="transmembrane region" description="Helical" evidence="1">
    <location>
        <begin position="131"/>
        <end position="148"/>
    </location>
</feature>
<dbReference type="GO" id="GO:0006508">
    <property type="term" value="P:proteolysis"/>
    <property type="evidence" value="ECO:0007669"/>
    <property type="project" value="UniProtKB-KW"/>
</dbReference>
<feature type="transmembrane region" description="Helical" evidence="1">
    <location>
        <begin position="160"/>
        <end position="178"/>
    </location>
</feature>
<evidence type="ECO:0000259" key="2">
    <source>
        <dbReference type="Pfam" id="PF02517"/>
    </source>
</evidence>
<dbReference type="InterPro" id="IPR003675">
    <property type="entry name" value="Rce1/LyrA-like_dom"/>
</dbReference>